<dbReference type="Gene3D" id="1.10.3470.10">
    <property type="entry name" value="ABC transporter involved in vitamin B12 uptake, BtuC"/>
    <property type="match status" value="1"/>
</dbReference>
<proteinExistence type="inferred from homology"/>
<organism evidence="9 10">
    <name type="scientific">Metaclostridioides mangenotii</name>
    <dbReference type="NCBI Taxonomy" id="1540"/>
    <lineage>
        <taxon>Bacteria</taxon>
        <taxon>Bacillati</taxon>
        <taxon>Bacillota</taxon>
        <taxon>Clostridia</taxon>
        <taxon>Peptostreptococcales</taxon>
        <taxon>Peptostreptococcaceae</taxon>
        <taxon>Metaclostridioides</taxon>
    </lineage>
</organism>
<keyword evidence="3" id="KW-0813">Transport</keyword>
<name>A0ABS4ED52_9FIRM</name>
<feature type="transmembrane region" description="Helical" evidence="8">
    <location>
        <begin position="28"/>
        <end position="50"/>
    </location>
</feature>
<feature type="transmembrane region" description="Helical" evidence="8">
    <location>
        <begin position="248"/>
        <end position="271"/>
    </location>
</feature>
<evidence type="ECO:0000256" key="7">
    <source>
        <dbReference type="ARBA" id="ARBA00023136"/>
    </source>
</evidence>
<dbReference type="EMBL" id="JAGGJX010000005">
    <property type="protein sequence ID" value="MBP1855868.1"/>
    <property type="molecule type" value="Genomic_DNA"/>
</dbReference>
<sequence>MKEIKDLEQPIQGTKNSKEINSDKNYKLMIFWMIVLFGSILLVLIMLFSITKGATNISIDIIFDALFSFDSDNSIHLTIVDLRLPRVIASALVGSAFAVSGAIMQGMTKNPLAEPGIMGINAGAVFALSICFAFYPGVGYLEIIMLSFLGAAFGLLLVNGVVYMRRGGATPARLVLAGVAINALLTSLSQGVGLTFDVAQNMMFWTVGGVAGSNWGQIKIMAPCIVTALLGAVILSPRISMLSLGEDVAKGLGLNVVLTNVICSIVVLILAGASVSVVGAVGFVGLIIPHISRFLVGIDYRRIIPASAILGSILMVLADLCARMINPPFETPVGALISLIGVPFFLYLANRQRSMN</sequence>
<dbReference type="Pfam" id="PF01032">
    <property type="entry name" value="FecCD"/>
    <property type="match status" value="1"/>
</dbReference>
<comment type="similarity">
    <text evidence="2">Belongs to the binding-protein-dependent transport system permease family. FecCD subfamily.</text>
</comment>
<reference evidence="9 10" key="1">
    <citation type="submission" date="2021-03" db="EMBL/GenBank/DDBJ databases">
        <title>Genomic Encyclopedia of Type Strains, Phase IV (KMG-IV): sequencing the most valuable type-strain genomes for metagenomic binning, comparative biology and taxonomic classification.</title>
        <authorList>
            <person name="Goeker M."/>
        </authorList>
    </citation>
    <scope>NUCLEOTIDE SEQUENCE [LARGE SCALE GENOMIC DNA]</scope>
    <source>
        <strain evidence="9 10">DSM 1289</strain>
    </source>
</reference>
<gene>
    <name evidence="9" type="ORF">J2Z43_002269</name>
</gene>
<evidence type="ECO:0000256" key="2">
    <source>
        <dbReference type="ARBA" id="ARBA00007935"/>
    </source>
</evidence>
<dbReference type="InterPro" id="IPR000522">
    <property type="entry name" value="ABC_transptr_permease_BtuC"/>
</dbReference>
<dbReference type="PANTHER" id="PTHR30472:SF1">
    <property type="entry name" value="FE(3+) DICITRATE TRANSPORT SYSTEM PERMEASE PROTEIN FECC-RELATED"/>
    <property type="match status" value="1"/>
</dbReference>
<evidence type="ECO:0000256" key="6">
    <source>
        <dbReference type="ARBA" id="ARBA00022989"/>
    </source>
</evidence>
<evidence type="ECO:0000256" key="5">
    <source>
        <dbReference type="ARBA" id="ARBA00022692"/>
    </source>
</evidence>
<dbReference type="Proteomes" id="UP000767291">
    <property type="component" value="Unassembled WGS sequence"/>
</dbReference>
<evidence type="ECO:0000313" key="9">
    <source>
        <dbReference type="EMBL" id="MBP1855868.1"/>
    </source>
</evidence>
<evidence type="ECO:0000256" key="4">
    <source>
        <dbReference type="ARBA" id="ARBA00022475"/>
    </source>
</evidence>
<protein>
    <submittedName>
        <fullName evidence="9">Iron complex transport system permease protein</fullName>
    </submittedName>
</protein>
<feature type="transmembrane region" description="Helical" evidence="8">
    <location>
        <begin position="331"/>
        <end position="349"/>
    </location>
</feature>
<dbReference type="CDD" id="cd06550">
    <property type="entry name" value="TM_ABC_iron-siderophores_like"/>
    <property type="match status" value="1"/>
</dbReference>
<feature type="transmembrane region" description="Helical" evidence="8">
    <location>
        <begin position="116"/>
        <end position="137"/>
    </location>
</feature>
<dbReference type="InterPro" id="IPR037294">
    <property type="entry name" value="ABC_BtuC-like"/>
</dbReference>
<evidence type="ECO:0000256" key="3">
    <source>
        <dbReference type="ARBA" id="ARBA00022448"/>
    </source>
</evidence>
<accession>A0ABS4ED52</accession>
<dbReference type="RefSeq" id="WP_209457265.1">
    <property type="nucleotide sequence ID" value="NZ_BAAACS010000019.1"/>
</dbReference>
<dbReference type="SUPFAM" id="SSF81345">
    <property type="entry name" value="ABC transporter involved in vitamin B12 uptake, BtuC"/>
    <property type="match status" value="1"/>
</dbReference>
<feature type="transmembrane region" description="Helical" evidence="8">
    <location>
        <begin position="216"/>
        <end position="236"/>
    </location>
</feature>
<comment type="caution">
    <text evidence="9">The sequence shown here is derived from an EMBL/GenBank/DDBJ whole genome shotgun (WGS) entry which is preliminary data.</text>
</comment>
<feature type="transmembrane region" description="Helical" evidence="8">
    <location>
        <begin position="174"/>
        <end position="196"/>
    </location>
</feature>
<dbReference type="PANTHER" id="PTHR30472">
    <property type="entry name" value="FERRIC ENTEROBACTIN TRANSPORT SYSTEM PERMEASE PROTEIN"/>
    <property type="match status" value="1"/>
</dbReference>
<feature type="transmembrane region" description="Helical" evidence="8">
    <location>
        <begin position="143"/>
        <end position="162"/>
    </location>
</feature>
<evidence type="ECO:0000313" key="10">
    <source>
        <dbReference type="Proteomes" id="UP000767291"/>
    </source>
</evidence>
<keyword evidence="7 8" id="KW-0472">Membrane</keyword>
<feature type="transmembrane region" description="Helical" evidence="8">
    <location>
        <begin position="303"/>
        <end position="325"/>
    </location>
</feature>
<evidence type="ECO:0000256" key="1">
    <source>
        <dbReference type="ARBA" id="ARBA00004651"/>
    </source>
</evidence>
<feature type="transmembrane region" description="Helical" evidence="8">
    <location>
        <begin position="277"/>
        <end position="296"/>
    </location>
</feature>
<keyword evidence="5 8" id="KW-0812">Transmembrane</keyword>
<comment type="subcellular location">
    <subcellularLocation>
        <location evidence="1">Cell membrane</location>
        <topology evidence="1">Multi-pass membrane protein</topology>
    </subcellularLocation>
</comment>
<keyword evidence="10" id="KW-1185">Reference proteome</keyword>
<feature type="transmembrane region" description="Helical" evidence="8">
    <location>
        <begin position="87"/>
        <end position="104"/>
    </location>
</feature>
<keyword evidence="6 8" id="KW-1133">Transmembrane helix</keyword>
<evidence type="ECO:0000256" key="8">
    <source>
        <dbReference type="SAM" id="Phobius"/>
    </source>
</evidence>
<keyword evidence="4" id="KW-1003">Cell membrane</keyword>